<feature type="region of interest" description="Disordered" evidence="2">
    <location>
        <begin position="1"/>
        <end position="27"/>
    </location>
</feature>
<organism evidence="4 5">
    <name type="scientific">Sclerotinia borealis (strain F-4128)</name>
    <dbReference type="NCBI Taxonomy" id="1432307"/>
    <lineage>
        <taxon>Eukaryota</taxon>
        <taxon>Fungi</taxon>
        <taxon>Dikarya</taxon>
        <taxon>Ascomycota</taxon>
        <taxon>Pezizomycotina</taxon>
        <taxon>Leotiomycetes</taxon>
        <taxon>Helotiales</taxon>
        <taxon>Sclerotiniaceae</taxon>
        <taxon>Sclerotinia</taxon>
    </lineage>
</organism>
<dbReference type="Proteomes" id="UP000019487">
    <property type="component" value="Unassembled WGS sequence"/>
</dbReference>
<dbReference type="HOGENOM" id="CLU_074869_0_0_1"/>
<accession>W9CKS9</accession>
<dbReference type="GO" id="GO:0016791">
    <property type="term" value="F:phosphatase activity"/>
    <property type="evidence" value="ECO:0007669"/>
    <property type="project" value="UniProtKB-ARBA"/>
</dbReference>
<keyword evidence="5" id="KW-1185">Reference proteome</keyword>
<feature type="compositionally biased region" description="Polar residues" evidence="2">
    <location>
        <begin position="12"/>
        <end position="27"/>
    </location>
</feature>
<comment type="caution">
    <text evidence="4">The sequence shown here is derived from an EMBL/GenBank/DDBJ whole genome shotgun (WGS) entry which is preliminary data.</text>
</comment>
<dbReference type="InterPro" id="IPR029021">
    <property type="entry name" value="Prot-tyrosine_phosphatase-like"/>
</dbReference>
<dbReference type="EMBL" id="AYSA01000137">
    <property type="protein sequence ID" value="ESZ96451.1"/>
    <property type="molecule type" value="Genomic_DNA"/>
</dbReference>
<evidence type="ECO:0000313" key="5">
    <source>
        <dbReference type="Proteomes" id="UP000019487"/>
    </source>
</evidence>
<dbReference type="Gene3D" id="3.90.190.10">
    <property type="entry name" value="Protein tyrosine phosphatase superfamily"/>
    <property type="match status" value="1"/>
</dbReference>
<protein>
    <submittedName>
        <fullName evidence="4">Protein-tyrosine phosphatase</fullName>
    </submittedName>
</protein>
<sequence length="209" mass="23186">MAAIPDPETEAKNTSTDSAIQPDTNSDISTLDLASDARKAGFLRYEKVTLHPGLYTLQRSSSPNYDGTHDSSQHITASGINFLHSQGIGHIICLNSDELSSYSISHLLGNAKPRIAFTHIPVADYHSPSLKEMQKGYKAYTDVKKDTLVWCGYGWGRTGTMITALQWYIERAKGKVVRLGHNDYANNHVEQFHQGVSTGQYETLDELQK</sequence>
<dbReference type="SUPFAM" id="SSF52799">
    <property type="entry name" value="(Phosphotyrosine protein) phosphatases II"/>
    <property type="match status" value="1"/>
</dbReference>
<reference evidence="4 5" key="1">
    <citation type="journal article" date="2014" name="Genome Announc.">
        <title>Draft genome sequence of Sclerotinia borealis, a psychrophilic plant pathogenic fungus.</title>
        <authorList>
            <person name="Mardanov A.V."/>
            <person name="Beletsky A.V."/>
            <person name="Kadnikov V.V."/>
            <person name="Ignatov A.N."/>
            <person name="Ravin N.V."/>
        </authorList>
    </citation>
    <scope>NUCLEOTIDE SEQUENCE [LARGE SCALE GENOMIC DNA]</scope>
    <source>
        <strain evidence="5">F-4157</strain>
    </source>
</reference>
<dbReference type="Pfam" id="PF22784">
    <property type="entry name" value="PTP-SAK"/>
    <property type="match status" value="1"/>
</dbReference>
<evidence type="ECO:0000313" key="4">
    <source>
        <dbReference type="EMBL" id="ESZ96451.1"/>
    </source>
</evidence>
<proteinExistence type="predicted"/>
<dbReference type="OrthoDB" id="432447at2759"/>
<dbReference type="InterPro" id="IPR057023">
    <property type="entry name" value="PTP-SAK"/>
</dbReference>
<gene>
    <name evidence="4" type="ORF">SBOR_3183</name>
</gene>
<evidence type="ECO:0000259" key="3">
    <source>
        <dbReference type="Pfam" id="PF22784"/>
    </source>
</evidence>
<dbReference type="AlphaFoldDB" id="W9CKS9"/>
<dbReference type="STRING" id="1432307.W9CKS9"/>
<evidence type="ECO:0000256" key="1">
    <source>
        <dbReference type="ARBA" id="ARBA00022801"/>
    </source>
</evidence>
<evidence type="ECO:0000256" key="2">
    <source>
        <dbReference type="SAM" id="MobiDB-lite"/>
    </source>
</evidence>
<keyword evidence="1" id="KW-0378">Hydrolase</keyword>
<name>W9CKS9_SCLBF</name>
<feature type="domain" description="Swiss Army Knife protein DSP-PTPase phosphatase" evidence="3">
    <location>
        <begin position="76"/>
        <end position="165"/>
    </location>
</feature>